<comment type="caution">
    <text evidence="1">The sequence shown here is derived from an EMBL/GenBank/DDBJ whole genome shotgun (WGS) entry which is preliminary data.</text>
</comment>
<proteinExistence type="predicted"/>
<dbReference type="EMBL" id="JALJOT010000004">
    <property type="protein sequence ID" value="KAK9915958.1"/>
    <property type="molecule type" value="Genomic_DNA"/>
</dbReference>
<sequence length="151" mass="17072">MLCAIDDWVTSGDVVPSTKLQSAQAASAWMFPWEKRQMDSTQQPLRTWEKLYWGVFVTALAGLLFSRLFLSEKPEPKVDEDKEARKLQRARMVLAGQPFTDDDDPFEGLTPQEIQQYVQTATEGASSEDPFEGMSPEEINAYMEEHGAAHL</sequence>
<evidence type="ECO:0008006" key="3">
    <source>
        <dbReference type="Google" id="ProtNLM"/>
    </source>
</evidence>
<keyword evidence="2" id="KW-1185">Reference proteome</keyword>
<reference evidence="1 2" key="1">
    <citation type="journal article" date="2024" name="Nat. Commun.">
        <title>Phylogenomics reveals the evolutionary origins of lichenization in chlorophyte algae.</title>
        <authorList>
            <person name="Puginier C."/>
            <person name="Libourel C."/>
            <person name="Otte J."/>
            <person name="Skaloud P."/>
            <person name="Haon M."/>
            <person name="Grisel S."/>
            <person name="Petersen M."/>
            <person name="Berrin J.G."/>
            <person name="Delaux P.M."/>
            <person name="Dal Grande F."/>
            <person name="Keller J."/>
        </authorList>
    </citation>
    <scope>NUCLEOTIDE SEQUENCE [LARGE SCALE GENOMIC DNA]</scope>
    <source>
        <strain evidence="1 2">SAG 216-7</strain>
    </source>
</reference>
<name>A0ABR2YVQ1_9CHLO</name>
<dbReference type="Proteomes" id="UP001491310">
    <property type="component" value="Unassembled WGS sequence"/>
</dbReference>
<evidence type="ECO:0000313" key="1">
    <source>
        <dbReference type="EMBL" id="KAK9915958.1"/>
    </source>
</evidence>
<organism evidence="1 2">
    <name type="scientific">Coccomyxa subellipsoidea</name>
    <dbReference type="NCBI Taxonomy" id="248742"/>
    <lineage>
        <taxon>Eukaryota</taxon>
        <taxon>Viridiplantae</taxon>
        <taxon>Chlorophyta</taxon>
        <taxon>core chlorophytes</taxon>
        <taxon>Trebouxiophyceae</taxon>
        <taxon>Trebouxiophyceae incertae sedis</taxon>
        <taxon>Coccomyxaceae</taxon>
        <taxon>Coccomyxa</taxon>
    </lineage>
</organism>
<accession>A0ABR2YVQ1</accession>
<protein>
    <recommendedName>
        <fullName evidence="3">Transmembrane protein</fullName>
    </recommendedName>
</protein>
<gene>
    <name evidence="1" type="ORF">WJX75_006535</name>
</gene>
<evidence type="ECO:0000313" key="2">
    <source>
        <dbReference type="Proteomes" id="UP001491310"/>
    </source>
</evidence>